<proteinExistence type="predicted"/>
<dbReference type="AlphaFoldDB" id="A0A644ZGM3"/>
<dbReference type="EMBL" id="VSSQ01008837">
    <property type="protein sequence ID" value="MPM39986.1"/>
    <property type="molecule type" value="Genomic_DNA"/>
</dbReference>
<gene>
    <name evidence="1" type="ORF">SDC9_86624</name>
</gene>
<name>A0A644ZGM3_9ZZZZ</name>
<protein>
    <submittedName>
        <fullName evidence="1">Uncharacterized protein</fullName>
    </submittedName>
</protein>
<sequence length="64" mass="7353">MRKIVLSVMLVCSLYIFSTGSVLFALEAPQNTSELTFAFSDQALEFLQRLPQPLYLDWGYYRGI</sequence>
<reference evidence="1" key="1">
    <citation type="submission" date="2019-08" db="EMBL/GenBank/DDBJ databases">
        <authorList>
            <person name="Kucharzyk K."/>
            <person name="Murdoch R.W."/>
            <person name="Higgins S."/>
            <person name="Loffler F."/>
        </authorList>
    </citation>
    <scope>NUCLEOTIDE SEQUENCE</scope>
</reference>
<accession>A0A644ZGM3</accession>
<organism evidence="1">
    <name type="scientific">bioreactor metagenome</name>
    <dbReference type="NCBI Taxonomy" id="1076179"/>
    <lineage>
        <taxon>unclassified sequences</taxon>
        <taxon>metagenomes</taxon>
        <taxon>ecological metagenomes</taxon>
    </lineage>
</organism>
<evidence type="ECO:0000313" key="1">
    <source>
        <dbReference type="EMBL" id="MPM39986.1"/>
    </source>
</evidence>
<comment type="caution">
    <text evidence="1">The sequence shown here is derived from an EMBL/GenBank/DDBJ whole genome shotgun (WGS) entry which is preliminary data.</text>
</comment>